<comment type="caution">
    <text evidence="3">The sequence shown here is derived from an EMBL/GenBank/DDBJ whole genome shotgun (WGS) entry which is preliminary data.</text>
</comment>
<dbReference type="OrthoDB" id="564777at2"/>
<evidence type="ECO:0000313" key="4">
    <source>
        <dbReference type="Proteomes" id="UP000319897"/>
    </source>
</evidence>
<proteinExistence type="predicted"/>
<dbReference type="RefSeq" id="WP_140929193.1">
    <property type="nucleotide sequence ID" value="NZ_VFSU01000032.1"/>
</dbReference>
<protein>
    <submittedName>
        <fullName evidence="3">Uncharacterized protein</fullName>
    </submittedName>
</protein>
<dbReference type="Proteomes" id="UP000319897">
    <property type="component" value="Unassembled WGS sequence"/>
</dbReference>
<dbReference type="EMBL" id="VFSU01000032">
    <property type="protein sequence ID" value="TPE59058.1"/>
    <property type="molecule type" value="Genomic_DNA"/>
</dbReference>
<evidence type="ECO:0000256" key="2">
    <source>
        <dbReference type="SAM" id="SignalP"/>
    </source>
</evidence>
<feature type="compositionally biased region" description="Gly residues" evidence="1">
    <location>
        <begin position="395"/>
        <end position="404"/>
    </location>
</feature>
<accession>A0A501XEI7</accession>
<feature type="region of interest" description="Disordered" evidence="1">
    <location>
        <begin position="374"/>
        <end position="404"/>
    </location>
</feature>
<dbReference type="AlphaFoldDB" id="A0A501XEI7"/>
<name>A0A501XEI7_9SPHN</name>
<keyword evidence="2" id="KW-0732">Signal</keyword>
<organism evidence="3 4">
    <name type="scientific">Sandaracinobacter neustonicus</name>
    <dbReference type="NCBI Taxonomy" id="1715348"/>
    <lineage>
        <taxon>Bacteria</taxon>
        <taxon>Pseudomonadati</taxon>
        <taxon>Pseudomonadota</taxon>
        <taxon>Alphaproteobacteria</taxon>
        <taxon>Sphingomonadales</taxon>
        <taxon>Sphingosinicellaceae</taxon>
        <taxon>Sandaracinobacter</taxon>
    </lineage>
</organism>
<evidence type="ECO:0000313" key="3">
    <source>
        <dbReference type="EMBL" id="TPE59058.1"/>
    </source>
</evidence>
<keyword evidence="4" id="KW-1185">Reference proteome</keyword>
<feature type="chain" id="PRO_5021492449" evidence="2">
    <location>
        <begin position="24"/>
        <end position="430"/>
    </location>
</feature>
<sequence length="430" mass="44781">MKWQILGCCGLAAVLTTSTTAQQAQKVIPPKTVYWMSAATQSGFGLGSAPSASDMMRMAMGGGSSGPVRQLALDLGSKLPPSPAPATAEHGIPPTMNMGTSLPLRAPKKGTPGPPADEFERPKGKLLLFWGCGENARPGQPIVIDFAKVAAGEIPANLFGGERVRVARPPSASTWPTYVYWPNADRQGGSKPVPSNASLLGEHKVAGNFAPDMQFTLQQDWLPGISTKQQKLPSGAVTLQWNVVPGATGHFAQMVSAKEEGGAPTIVFWASSEVQTFYSGMSDFVSPSEAQRLVGRKMLMPPSQSSCTIPKEAVKVAESGIFMLVSHGPEQNIIYPPRPKDPKVDWVQEWAVKARFVSRSGGILGMEDMAAAGGATTASGKPKCKPDAATEAGKAAGGGVGGSIGRAMGGAIGGLMGGKKKKGEDQACEP</sequence>
<feature type="signal peptide" evidence="2">
    <location>
        <begin position="1"/>
        <end position="23"/>
    </location>
</feature>
<gene>
    <name evidence="3" type="ORF">FJQ54_14765</name>
</gene>
<evidence type="ECO:0000256" key="1">
    <source>
        <dbReference type="SAM" id="MobiDB-lite"/>
    </source>
</evidence>
<reference evidence="3 4" key="1">
    <citation type="submission" date="2019-06" db="EMBL/GenBank/DDBJ databases">
        <authorList>
            <person name="Lee I."/>
            <person name="Jang G.I."/>
            <person name="Hwang C.Y."/>
        </authorList>
    </citation>
    <scope>NUCLEOTIDE SEQUENCE [LARGE SCALE GENOMIC DNA]</scope>
    <source>
        <strain evidence="3 4">PAMC 28131</strain>
    </source>
</reference>